<dbReference type="Proteomes" id="UP000007076">
    <property type="component" value="Chromosome"/>
</dbReference>
<protein>
    <recommendedName>
        <fullName evidence="2">Transposase IS4-like domain-containing protein</fullName>
    </recommendedName>
</protein>
<accession>E4N5F7</accession>
<organism evidence="3 4">
    <name type="scientific">Kitasatospora setae (strain ATCC 33774 / DSM 43861 / JCM 3304 / KCC A-0304 / NBRC 14216 / KM-6054)</name>
    <name type="common">Streptomyces setae</name>
    <dbReference type="NCBI Taxonomy" id="452652"/>
    <lineage>
        <taxon>Bacteria</taxon>
        <taxon>Bacillati</taxon>
        <taxon>Actinomycetota</taxon>
        <taxon>Actinomycetes</taxon>
        <taxon>Kitasatosporales</taxon>
        <taxon>Streptomycetaceae</taxon>
        <taxon>Kitasatospora</taxon>
    </lineage>
</organism>
<dbReference type="GO" id="GO:0004803">
    <property type="term" value="F:transposase activity"/>
    <property type="evidence" value="ECO:0007669"/>
    <property type="project" value="InterPro"/>
</dbReference>
<keyword evidence="4" id="KW-1185">Reference proteome</keyword>
<dbReference type="Pfam" id="PF01609">
    <property type="entry name" value="DDE_Tnp_1"/>
    <property type="match status" value="1"/>
</dbReference>
<dbReference type="AlphaFoldDB" id="E4N5F7"/>
<evidence type="ECO:0000256" key="1">
    <source>
        <dbReference type="SAM" id="MobiDB-lite"/>
    </source>
</evidence>
<reference evidence="3 4" key="1">
    <citation type="journal article" date="2010" name="DNA Res.">
        <title>Genome sequence of Kitasatospora setae NBRC 14216T: an evolutionary snapshot of the family Streptomycetaceae.</title>
        <authorList>
            <person name="Ichikawa N."/>
            <person name="Oguchi A."/>
            <person name="Ikeda H."/>
            <person name="Ishikawa J."/>
            <person name="Kitani S."/>
            <person name="Watanabe Y."/>
            <person name="Nakamura S."/>
            <person name="Katano Y."/>
            <person name="Kishi E."/>
            <person name="Sasagawa M."/>
            <person name="Ankai A."/>
            <person name="Fukui S."/>
            <person name="Hashimoto Y."/>
            <person name="Kamata S."/>
            <person name="Otoguro M."/>
            <person name="Tanikawa S."/>
            <person name="Nihira T."/>
            <person name="Horinouchi S."/>
            <person name="Ohnishi Y."/>
            <person name="Hayakawa M."/>
            <person name="Kuzuyama T."/>
            <person name="Arisawa A."/>
            <person name="Nomoto F."/>
            <person name="Miura H."/>
            <person name="Takahashi Y."/>
            <person name="Fujita N."/>
        </authorList>
    </citation>
    <scope>NUCLEOTIDE SEQUENCE [LARGE SCALE GENOMIC DNA]</scope>
    <source>
        <strain evidence="4">ATCC 33774 / DSM 43861 / JCM 3304 / KCC A-0304 / NBRC 14216 / KM-6054</strain>
    </source>
</reference>
<dbReference type="InterPro" id="IPR002559">
    <property type="entry name" value="Transposase_11"/>
</dbReference>
<dbReference type="HOGENOM" id="CLU_1956681_0_0_11"/>
<feature type="region of interest" description="Disordered" evidence="1">
    <location>
        <begin position="1"/>
        <end position="68"/>
    </location>
</feature>
<dbReference type="KEGG" id="ksk:KSE_05960"/>
<proteinExistence type="predicted"/>
<evidence type="ECO:0000313" key="4">
    <source>
        <dbReference type="Proteomes" id="UP000007076"/>
    </source>
</evidence>
<gene>
    <name evidence="3" type="ordered locus">KSE_05960</name>
</gene>
<dbReference type="eggNOG" id="COG3293">
    <property type="taxonomic scope" value="Bacteria"/>
</dbReference>
<dbReference type="GO" id="GO:0006313">
    <property type="term" value="P:DNA transposition"/>
    <property type="evidence" value="ECO:0007669"/>
    <property type="project" value="InterPro"/>
</dbReference>
<feature type="domain" description="Transposase IS4-like" evidence="2">
    <location>
        <begin position="42"/>
        <end position="91"/>
    </location>
</feature>
<name>E4N5F7_KITSK</name>
<dbReference type="GO" id="GO:0003677">
    <property type="term" value="F:DNA binding"/>
    <property type="evidence" value="ECO:0007669"/>
    <property type="project" value="InterPro"/>
</dbReference>
<dbReference type="EMBL" id="AP010968">
    <property type="protein sequence ID" value="BAJ26438.1"/>
    <property type="molecule type" value="Genomic_DNA"/>
</dbReference>
<sequence>MPDDLRERVAPLLPPGGARTRSCSPSRGRRACRRRTTRRSTARTSGPSKEAHTGPPPVDRGRPGSKQHLIVDRHGTPLAVALTGGNRHDVTRCVGAPAGRLLRLRAVHGGHRCRRRPLARHRPAAASR</sequence>
<feature type="compositionally biased region" description="Basic residues" evidence="1">
    <location>
        <begin position="27"/>
        <end position="41"/>
    </location>
</feature>
<evidence type="ECO:0000313" key="3">
    <source>
        <dbReference type="EMBL" id="BAJ26438.1"/>
    </source>
</evidence>
<dbReference type="STRING" id="452652.KSE_05960"/>
<evidence type="ECO:0000259" key="2">
    <source>
        <dbReference type="Pfam" id="PF01609"/>
    </source>
</evidence>